<comment type="caution">
    <text evidence="1">The sequence shown here is derived from an EMBL/GenBank/DDBJ whole genome shotgun (WGS) entry which is preliminary data.</text>
</comment>
<evidence type="ECO:0000313" key="2">
    <source>
        <dbReference type="Proteomes" id="UP000828941"/>
    </source>
</evidence>
<accession>A0ACB9M1E6</accession>
<organism evidence="1 2">
    <name type="scientific">Bauhinia variegata</name>
    <name type="common">Purple orchid tree</name>
    <name type="synonym">Phanera variegata</name>
    <dbReference type="NCBI Taxonomy" id="167791"/>
    <lineage>
        <taxon>Eukaryota</taxon>
        <taxon>Viridiplantae</taxon>
        <taxon>Streptophyta</taxon>
        <taxon>Embryophyta</taxon>
        <taxon>Tracheophyta</taxon>
        <taxon>Spermatophyta</taxon>
        <taxon>Magnoliopsida</taxon>
        <taxon>eudicotyledons</taxon>
        <taxon>Gunneridae</taxon>
        <taxon>Pentapetalae</taxon>
        <taxon>rosids</taxon>
        <taxon>fabids</taxon>
        <taxon>Fabales</taxon>
        <taxon>Fabaceae</taxon>
        <taxon>Cercidoideae</taxon>
        <taxon>Cercideae</taxon>
        <taxon>Bauhiniinae</taxon>
        <taxon>Bauhinia</taxon>
    </lineage>
</organism>
<dbReference type="Proteomes" id="UP000828941">
    <property type="component" value="Chromosome 10"/>
</dbReference>
<keyword evidence="2" id="KW-1185">Reference proteome</keyword>
<protein>
    <submittedName>
        <fullName evidence="1">Uncharacterized protein</fullName>
    </submittedName>
</protein>
<evidence type="ECO:0000313" key="1">
    <source>
        <dbReference type="EMBL" id="KAI4317396.1"/>
    </source>
</evidence>
<gene>
    <name evidence="1" type="ORF">L6164_025266</name>
</gene>
<proteinExistence type="predicted"/>
<reference evidence="1 2" key="1">
    <citation type="journal article" date="2022" name="DNA Res.">
        <title>Chromosomal-level genome assembly of the orchid tree Bauhinia variegata (Leguminosae; Cercidoideae) supports the allotetraploid origin hypothesis of Bauhinia.</title>
        <authorList>
            <person name="Zhong Y."/>
            <person name="Chen Y."/>
            <person name="Zheng D."/>
            <person name="Pang J."/>
            <person name="Liu Y."/>
            <person name="Luo S."/>
            <person name="Meng S."/>
            <person name="Qian L."/>
            <person name="Wei D."/>
            <person name="Dai S."/>
            <person name="Zhou R."/>
        </authorList>
    </citation>
    <scope>NUCLEOTIDE SEQUENCE [LARGE SCALE GENOMIC DNA]</scope>
    <source>
        <strain evidence="1">BV-YZ2020</strain>
    </source>
</reference>
<dbReference type="EMBL" id="CM039435">
    <property type="protein sequence ID" value="KAI4317396.1"/>
    <property type="molecule type" value="Genomic_DNA"/>
</dbReference>
<name>A0ACB9M1E6_BAUVA</name>
<sequence length="111" mass="12865">MWLPSSIQILKHLMENNVEYCMEVIPNYSFDLKSAPSMVKLLKISRDPDKRLRDDFKLIDTASTWVNLRAIKRLVNTGRLTNEILSISKVLFLPIVGHSGKLKKIYYSQDI</sequence>